<gene>
    <name evidence="1" type="primary">b351R</name>
    <name evidence="1" type="ORF">NY2A_b351R</name>
</gene>
<dbReference type="RefSeq" id="YP_001497547.1">
    <property type="nucleotide sequence ID" value="NC_009898.1"/>
</dbReference>
<dbReference type="Proteomes" id="UP000202419">
    <property type="component" value="Segment"/>
</dbReference>
<proteinExistence type="predicted"/>
<dbReference type="EMBL" id="DQ491002">
    <property type="protein sequence ID" value="ABT14750.1"/>
    <property type="molecule type" value="Genomic_DNA"/>
</dbReference>
<dbReference type="GeneID" id="5658983"/>
<name>A7IWM6_PBCVN</name>
<accession>A7IWM6</accession>
<reference evidence="1 2" key="1">
    <citation type="journal article" date="2007" name="Virology">
        <title>Sequence and annotation of the 369-kb NY-2A and the 345-kb AR158 viruses that infect Chlorella NC64A.</title>
        <authorList>
            <person name="Fitzgerald L.A."/>
            <person name="Graves M.V."/>
            <person name="Li X."/>
            <person name="Feldblyum T."/>
            <person name="Nierman W.C."/>
            <person name="Van Etten J.L."/>
        </authorList>
    </citation>
    <scope>NUCLEOTIDE SEQUENCE [LARGE SCALE GENOMIC DNA]</scope>
    <source>
        <strain evidence="1 2">NY-2A</strain>
    </source>
</reference>
<organismHost>
    <name type="scientific">Chlorella</name>
    <dbReference type="NCBI Taxonomy" id="3071"/>
</organismHost>
<evidence type="ECO:0000313" key="1">
    <source>
        <dbReference type="EMBL" id="ABT14750.1"/>
    </source>
</evidence>
<sequence length="107" mass="11854">MFRIAAGFLSSLSCGFMLFKKASAVSNESARSSFFLDFSNTSMNVGSCSVLFKNVSTVSTDSFLRSLYDQFIMLRFGHHSVLLAYDNLCFASTVITLPPFIATYNSR</sequence>
<protein>
    <submittedName>
        <fullName evidence="1">Uncharacterized protein b351R</fullName>
    </submittedName>
</protein>
<keyword evidence="2" id="KW-1185">Reference proteome</keyword>
<evidence type="ECO:0000313" key="2">
    <source>
        <dbReference type="Proteomes" id="UP000202419"/>
    </source>
</evidence>
<organism evidence="1 2">
    <name type="scientific">Paramecium bursaria Chlorella virus NY2A</name>
    <name type="common">PBCV-NY2A</name>
    <dbReference type="NCBI Taxonomy" id="46021"/>
    <lineage>
        <taxon>Viruses</taxon>
        <taxon>Varidnaviria</taxon>
        <taxon>Bamfordvirae</taxon>
        <taxon>Nucleocytoviricota</taxon>
        <taxon>Megaviricetes</taxon>
        <taxon>Algavirales</taxon>
        <taxon>Phycodnaviridae</taxon>
        <taxon>Chlorovirus</taxon>
        <taxon>Chlorovirus americanus</taxon>
    </lineage>
</organism>
<dbReference type="KEGG" id="vg:5658983"/>